<accession>A0A839SR56</accession>
<dbReference type="SUPFAM" id="SSF55073">
    <property type="entry name" value="Nucleotide cyclase"/>
    <property type="match status" value="1"/>
</dbReference>
<dbReference type="CDD" id="cd07302">
    <property type="entry name" value="CHD"/>
    <property type="match status" value="1"/>
</dbReference>
<dbReference type="InterPro" id="IPR029787">
    <property type="entry name" value="Nucleotide_cyclase"/>
</dbReference>
<organism evidence="3 4">
    <name type="scientific">Limibacillus halophilus</name>
    <dbReference type="NCBI Taxonomy" id="1579333"/>
    <lineage>
        <taxon>Bacteria</taxon>
        <taxon>Pseudomonadati</taxon>
        <taxon>Pseudomonadota</taxon>
        <taxon>Alphaproteobacteria</taxon>
        <taxon>Rhodospirillales</taxon>
        <taxon>Rhodovibrionaceae</taxon>
        <taxon>Limibacillus</taxon>
    </lineage>
</organism>
<dbReference type="GO" id="GO:0035556">
    <property type="term" value="P:intracellular signal transduction"/>
    <property type="evidence" value="ECO:0007669"/>
    <property type="project" value="InterPro"/>
</dbReference>
<protein>
    <submittedName>
        <fullName evidence="3">Adenylate cyclase</fullName>
        <ecNumber evidence="3">4.6.1.1</ecNumber>
    </submittedName>
</protein>
<evidence type="ECO:0000313" key="4">
    <source>
        <dbReference type="Proteomes" id="UP000581135"/>
    </source>
</evidence>
<dbReference type="InterPro" id="IPR011990">
    <property type="entry name" value="TPR-like_helical_dom_sf"/>
</dbReference>
<dbReference type="EMBL" id="JACHXA010000002">
    <property type="protein sequence ID" value="MBB3064768.1"/>
    <property type="molecule type" value="Genomic_DNA"/>
</dbReference>
<dbReference type="PANTHER" id="PTHR43081">
    <property type="entry name" value="ADENYLATE CYCLASE, TERMINAL-DIFFERENTIATION SPECIFIC-RELATED"/>
    <property type="match status" value="1"/>
</dbReference>
<feature type="compositionally biased region" description="Basic and acidic residues" evidence="1">
    <location>
        <begin position="176"/>
        <end position="186"/>
    </location>
</feature>
<dbReference type="Pfam" id="PF00211">
    <property type="entry name" value="Guanylate_cyc"/>
    <property type="match status" value="1"/>
</dbReference>
<gene>
    <name evidence="3" type="ORF">FHR98_001040</name>
</gene>
<dbReference type="Gene3D" id="1.25.40.10">
    <property type="entry name" value="Tetratricopeptide repeat domain"/>
    <property type="match status" value="1"/>
</dbReference>
<dbReference type="InterPro" id="IPR050697">
    <property type="entry name" value="Adenylyl/Guanylyl_Cyclase_3/4"/>
</dbReference>
<evidence type="ECO:0000259" key="2">
    <source>
        <dbReference type="PROSITE" id="PS50125"/>
    </source>
</evidence>
<sequence length="578" mass="64093">MAAIVAADMVGYSKLMEHDEAGTHARLKAHRIELINPVIDRTGGNIIKTTGDGMLIEFPSVVDALACAVEIQTRMARRNSDLPETSRIEFRIGINLGDVIVDEDDIFGDGVNLAARLEQCADPGGICVSQVVYDQVQGRIEVAFEDMGERTVKNISRPLRMYRVVLDAPASSSPGKPEKPRGEDTSVSKPSIAVLPLENMSGDPEQEFFTDGLTEDIITELARFHELLVISRNSTFTYKGKASNLKTVAKELNVDYILEGSVRKAGDRIRVTVQLIEADEDRHIWAERYDRKLEDVFAIQDEITTAIVSTLFRRVEDATQRRAKVKPTENMQAYECVLGAKVLHHRSTRADNLAAQELINRAIGLDPGYAHAHSWRACILGQSWVHDWCEDRDATWNAVQDELRTALSLDDNDGDVHRILAAVAVASDDLEKARFHQDRALSLNPNYDLVVVQQGELLTWAGKPEDGIEWILKAMRISPYHPERFWGHLARAQFAAERYGDAIASLKHITGCDAQAHALYAAAYARMGETVAAKAHAAEALKCDPKMTLETCAAQLHYASQEERDEHLKALAEAGIPA</sequence>
<feature type="region of interest" description="Disordered" evidence="1">
    <location>
        <begin position="169"/>
        <end position="188"/>
    </location>
</feature>
<name>A0A839SR56_9PROT</name>
<evidence type="ECO:0000256" key="1">
    <source>
        <dbReference type="SAM" id="MobiDB-lite"/>
    </source>
</evidence>
<dbReference type="Gene3D" id="3.30.70.1230">
    <property type="entry name" value="Nucleotide cyclase"/>
    <property type="match status" value="1"/>
</dbReference>
<dbReference type="Gene3D" id="3.40.50.10070">
    <property type="entry name" value="TolB, N-terminal domain"/>
    <property type="match status" value="1"/>
</dbReference>
<feature type="domain" description="Guanylate cyclase" evidence="2">
    <location>
        <begin position="3"/>
        <end position="118"/>
    </location>
</feature>
<dbReference type="EC" id="4.6.1.1" evidence="3"/>
<keyword evidence="3" id="KW-0456">Lyase</keyword>
<dbReference type="Proteomes" id="UP000581135">
    <property type="component" value="Unassembled WGS sequence"/>
</dbReference>
<dbReference type="GO" id="GO:0006171">
    <property type="term" value="P:cAMP biosynthetic process"/>
    <property type="evidence" value="ECO:0007669"/>
    <property type="project" value="TreeGrafter"/>
</dbReference>
<dbReference type="SUPFAM" id="SSF48452">
    <property type="entry name" value="TPR-like"/>
    <property type="match status" value="1"/>
</dbReference>
<dbReference type="PANTHER" id="PTHR43081:SF19">
    <property type="entry name" value="PH-SENSITIVE ADENYLATE CYCLASE RV1264"/>
    <property type="match status" value="1"/>
</dbReference>
<dbReference type="AlphaFoldDB" id="A0A839SR56"/>
<reference evidence="3 4" key="1">
    <citation type="submission" date="2020-08" db="EMBL/GenBank/DDBJ databases">
        <title>Genomic Encyclopedia of Type Strains, Phase III (KMG-III): the genomes of soil and plant-associated and newly described type strains.</title>
        <authorList>
            <person name="Whitman W."/>
        </authorList>
    </citation>
    <scope>NUCLEOTIDE SEQUENCE [LARGE SCALE GENOMIC DNA]</scope>
    <source>
        <strain evidence="3 4">CECT 8803</strain>
    </source>
</reference>
<dbReference type="RefSeq" id="WP_322091214.1">
    <property type="nucleotide sequence ID" value="NZ_JACHXA010000002.1"/>
</dbReference>
<dbReference type="GO" id="GO:0004016">
    <property type="term" value="F:adenylate cyclase activity"/>
    <property type="evidence" value="ECO:0007669"/>
    <property type="project" value="UniProtKB-EC"/>
</dbReference>
<keyword evidence="4" id="KW-1185">Reference proteome</keyword>
<dbReference type="PROSITE" id="PS50125">
    <property type="entry name" value="GUANYLATE_CYCLASE_2"/>
    <property type="match status" value="1"/>
</dbReference>
<evidence type="ECO:0000313" key="3">
    <source>
        <dbReference type="EMBL" id="MBB3064768.1"/>
    </source>
</evidence>
<proteinExistence type="predicted"/>
<comment type="caution">
    <text evidence="3">The sequence shown here is derived from an EMBL/GenBank/DDBJ whole genome shotgun (WGS) entry which is preliminary data.</text>
</comment>
<dbReference type="InterPro" id="IPR001054">
    <property type="entry name" value="A/G_cyclase"/>
</dbReference>